<sequence>MPVLLADIGEGIVECEVIQWFVEPGARVEEFSPLCEVQSDKASVEITSRFSGVVKKLYYEAGDMAKVGKAFVDIDIQGGAKQEDLDTLIAPEAVEERPTPSVPQPESASAPAPAPAPAAAAAATTQTHTAAPEARPPTSPASETPKPKGKCATLATPAVRHLSKELKIDIAEIDGTGRDGRVLKEDIFKFVKTREATPAAAAAPPPPPPPATPSSAPSAPLVETRVPLTNTQHQMFKSMTRSLAIPHFLYADEVDFTSLVELRTRLNRVLSTQPQPQAQHQDPPVAKLSYLPFIIKAVSLTLAQYPVLNARVDHAGADAAQRPALVLRPQHNIGVAMDTPSGLVVPVIRDVASRTLLSVAAELARLQRLALAGRLAPADMAGGTITVSNIGNIGGTYLSPVIVEREVAILGIGRMRPVPAFDDAATLSRSTTPTFSWCADHRVVDGATMPALPSCAPPGLGARCHVMHLMYIDLFICAAVQLACSPSLRECFARDSVSWLACLLACSSKCRAREKQAGKKRLARAGVMLPLRETERKPTMWRAHLYMCLCARVRRVCRRHTHLSGAP</sequence>
<dbReference type="STRING" id="498257.G2X237"/>
<dbReference type="RefSeq" id="XP_009649103.1">
    <property type="nucleotide sequence ID" value="XM_009650808.1"/>
</dbReference>
<dbReference type="PANTHER" id="PTHR43178">
    <property type="entry name" value="DIHYDROLIPOAMIDE ACETYLTRANSFERASE COMPONENT OF PYRUVATE DEHYDROGENASE COMPLEX"/>
    <property type="match status" value="1"/>
</dbReference>
<dbReference type="FunFam" id="3.30.559.10:FF:000007">
    <property type="entry name" value="Dihydrolipoamide acetyltransferase component of pyruvate dehydrogenase complex"/>
    <property type="match status" value="1"/>
</dbReference>
<evidence type="ECO:0000259" key="12">
    <source>
        <dbReference type="PROSITE" id="PS50968"/>
    </source>
</evidence>
<dbReference type="EC" id="2.3.1.-" evidence="10"/>
<dbReference type="GO" id="GO:0016407">
    <property type="term" value="F:acetyltransferase activity"/>
    <property type="evidence" value="ECO:0007669"/>
    <property type="project" value="TreeGrafter"/>
</dbReference>
<dbReference type="GO" id="GO:0005759">
    <property type="term" value="C:mitochondrial matrix"/>
    <property type="evidence" value="ECO:0007669"/>
    <property type="project" value="UniProtKB-SubCell"/>
</dbReference>
<dbReference type="InterPro" id="IPR050743">
    <property type="entry name" value="2-oxoacid_DH_E2_comp"/>
</dbReference>
<keyword evidence="5 10" id="KW-0450">Lipoyl</keyword>
<dbReference type="InterPro" id="IPR003016">
    <property type="entry name" value="2-oxoA_DH_lipoyl-BS"/>
</dbReference>
<dbReference type="PROSITE" id="PS50968">
    <property type="entry name" value="BIOTINYL_LIPOYL"/>
    <property type="match status" value="1"/>
</dbReference>
<dbReference type="CDD" id="cd06849">
    <property type="entry name" value="lipoyl_domain"/>
    <property type="match status" value="1"/>
</dbReference>
<dbReference type="GeneID" id="20705824"/>
<comment type="catalytic activity">
    <reaction evidence="9">
        <text>N(6)-[(R)-dihydrolipoyl]-L-lysyl-[protein] + 2-methylpropanoyl-CoA = N(6)-[(R)-S(8)-2-methylpropanoyldihydrolipoyl]-L-lysyl-[protein] + CoA</text>
        <dbReference type="Rhea" id="RHEA:18865"/>
        <dbReference type="Rhea" id="RHEA-COMP:10475"/>
        <dbReference type="Rhea" id="RHEA-COMP:10497"/>
        <dbReference type="ChEBI" id="CHEBI:57287"/>
        <dbReference type="ChEBI" id="CHEBI:57338"/>
        <dbReference type="ChEBI" id="CHEBI:83100"/>
        <dbReference type="ChEBI" id="CHEBI:83142"/>
        <dbReference type="EC" id="2.3.1.168"/>
    </reaction>
    <physiologicalReaction direction="left-to-right" evidence="9">
        <dbReference type="Rhea" id="RHEA:18866"/>
    </physiologicalReaction>
</comment>
<dbReference type="GO" id="GO:0043754">
    <property type="term" value="F:dihydrolipoamide branched chain acyltransferase activity"/>
    <property type="evidence" value="ECO:0007669"/>
    <property type="project" value="UniProtKB-EC"/>
</dbReference>
<dbReference type="InParanoid" id="G2X237"/>
<dbReference type="SUPFAM" id="SSF47005">
    <property type="entry name" value="Peripheral subunit-binding domain of 2-oxo acid dehydrogenase complex"/>
    <property type="match status" value="1"/>
</dbReference>
<dbReference type="OMA" id="MPFCIKA"/>
<dbReference type="GO" id="GO:0005829">
    <property type="term" value="C:cytosol"/>
    <property type="evidence" value="ECO:0007669"/>
    <property type="project" value="UniProtKB-ARBA"/>
</dbReference>
<dbReference type="InterPro" id="IPR011053">
    <property type="entry name" value="Single_hybrid_motif"/>
</dbReference>
<feature type="domain" description="Peripheral subunit-binding (PSBD)" evidence="13">
    <location>
        <begin position="154"/>
        <end position="191"/>
    </location>
</feature>
<dbReference type="Gene3D" id="4.10.320.10">
    <property type="entry name" value="E3-binding domain"/>
    <property type="match status" value="1"/>
</dbReference>
<dbReference type="InterPro" id="IPR000089">
    <property type="entry name" value="Biotin_lipoyl"/>
</dbReference>
<evidence type="ECO:0000256" key="10">
    <source>
        <dbReference type="RuleBase" id="RU003423"/>
    </source>
</evidence>
<name>G2X237_VERDV</name>
<evidence type="ECO:0000313" key="15">
    <source>
        <dbReference type="Proteomes" id="UP000001611"/>
    </source>
</evidence>
<evidence type="ECO:0000256" key="8">
    <source>
        <dbReference type="ARBA" id="ARBA00023315"/>
    </source>
</evidence>
<dbReference type="Pfam" id="PF00364">
    <property type="entry name" value="Biotin_lipoyl"/>
    <property type="match status" value="1"/>
</dbReference>
<keyword evidence="15" id="KW-1185">Reference proteome</keyword>
<dbReference type="Proteomes" id="UP000001611">
    <property type="component" value="Chromosome 1"/>
</dbReference>
<evidence type="ECO:0000256" key="2">
    <source>
        <dbReference type="ARBA" id="ARBA00004305"/>
    </source>
</evidence>
<dbReference type="SUPFAM" id="SSF51230">
    <property type="entry name" value="Single hybrid motif"/>
    <property type="match status" value="1"/>
</dbReference>
<dbReference type="AlphaFoldDB" id="G2X237"/>
<dbReference type="InterPro" id="IPR004167">
    <property type="entry name" value="PSBD"/>
</dbReference>
<dbReference type="FunFam" id="4.10.320.10:FF:000002">
    <property type="entry name" value="Dihydrolipoamide acetyltransferase component of pyruvate dehydrogenase complex"/>
    <property type="match status" value="1"/>
</dbReference>
<comment type="cofactor">
    <cofactor evidence="1 10">
        <name>(R)-lipoate</name>
        <dbReference type="ChEBI" id="CHEBI:83088"/>
    </cofactor>
</comment>
<evidence type="ECO:0000256" key="9">
    <source>
        <dbReference type="ARBA" id="ARBA00051775"/>
    </source>
</evidence>
<dbReference type="InterPro" id="IPR001078">
    <property type="entry name" value="2-oxoacid_DH_actylTfrase"/>
</dbReference>
<evidence type="ECO:0000256" key="11">
    <source>
        <dbReference type="SAM" id="MobiDB-lite"/>
    </source>
</evidence>
<dbReference type="OrthoDB" id="15567at2759"/>
<proteinExistence type="inferred from homology"/>
<evidence type="ECO:0000259" key="13">
    <source>
        <dbReference type="PROSITE" id="PS51826"/>
    </source>
</evidence>
<evidence type="ECO:0000256" key="7">
    <source>
        <dbReference type="ARBA" id="ARBA00023128"/>
    </source>
</evidence>
<dbReference type="GO" id="GO:0031405">
    <property type="term" value="F:lipoic acid binding"/>
    <property type="evidence" value="ECO:0007669"/>
    <property type="project" value="TreeGrafter"/>
</dbReference>
<dbReference type="Gene3D" id="2.40.50.100">
    <property type="match status" value="1"/>
</dbReference>
<dbReference type="PANTHER" id="PTHR43178:SF5">
    <property type="entry name" value="LIPOAMIDE ACYLTRANSFERASE COMPONENT OF BRANCHED-CHAIN ALPHA-KETO ACID DEHYDROGENASE COMPLEX, MITOCHONDRIAL"/>
    <property type="match status" value="1"/>
</dbReference>
<comment type="similarity">
    <text evidence="3 10">Belongs to the 2-oxoacid dehydrogenase family.</text>
</comment>
<accession>G2X237</accession>
<dbReference type="PROSITE" id="PS51826">
    <property type="entry name" value="PSBD"/>
    <property type="match status" value="1"/>
</dbReference>
<dbReference type="Pfam" id="PF02817">
    <property type="entry name" value="E3_binding"/>
    <property type="match status" value="1"/>
</dbReference>
<evidence type="ECO:0000256" key="3">
    <source>
        <dbReference type="ARBA" id="ARBA00007317"/>
    </source>
</evidence>
<feature type="compositionally biased region" description="Low complexity" evidence="11">
    <location>
        <begin position="104"/>
        <end position="133"/>
    </location>
</feature>
<keyword evidence="8 10" id="KW-0012">Acyltransferase</keyword>
<feature type="region of interest" description="Disordered" evidence="11">
    <location>
        <begin position="94"/>
        <end position="151"/>
    </location>
</feature>
<feature type="compositionally biased region" description="Pro residues" evidence="11">
    <location>
        <begin position="203"/>
        <end position="212"/>
    </location>
</feature>
<dbReference type="InterPro" id="IPR036625">
    <property type="entry name" value="E3-bd_dom_sf"/>
</dbReference>
<keyword evidence="6" id="KW-0809">Transit peptide</keyword>
<dbReference type="GO" id="GO:0045333">
    <property type="term" value="P:cellular respiration"/>
    <property type="evidence" value="ECO:0007669"/>
    <property type="project" value="UniProtKB-ARBA"/>
</dbReference>
<dbReference type="InterPro" id="IPR023213">
    <property type="entry name" value="CAT-like_dom_sf"/>
</dbReference>
<dbReference type="Gene3D" id="3.30.559.10">
    <property type="entry name" value="Chloramphenicol acetyltransferase-like domain"/>
    <property type="match status" value="1"/>
</dbReference>
<feature type="domain" description="Lipoyl-binding" evidence="12">
    <location>
        <begin position="1"/>
        <end position="75"/>
    </location>
</feature>
<evidence type="ECO:0000256" key="6">
    <source>
        <dbReference type="ARBA" id="ARBA00022946"/>
    </source>
</evidence>
<dbReference type="KEGG" id="vda:VDAG_04361"/>
<gene>
    <name evidence="14" type="ORF">VDAG_04361</name>
</gene>
<protein>
    <recommendedName>
        <fullName evidence="10">Dihydrolipoamide acetyltransferase component of pyruvate dehydrogenase complex</fullName>
        <ecNumber evidence="10">2.3.1.-</ecNumber>
    </recommendedName>
</protein>
<dbReference type="PROSITE" id="PS00189">
    <property type="entry name" value="LIPOYL"/>
    <property type="match status" value="1"/>
</dbReference>
<dbReference type="eggNOG" id="KOG0558">
    <property type="taxonomic scope" value="Eukaryota"/>
</dbReference>
<organism evidence="14 15">
    <name type="scientific">Verticillium dahliae (strain VdLs.17 / ATCC MYA-4575 / FGSC 10137)</name>
    <name type="common">Verticillium wilt</name>
    <dbReference type="NCBI Taxonomy" id="498257"/>
    <lineage>
        <taxon>Eukaryota</taxon>
        <taxon>Fungi</taxon>
        <taxon>Dikarya</taxon>
        <taxon>Ascomycota</taxon>
        <taxon>Pezizomycotina</taxon>
        <taxon>Sordariomycetes</taxon>
        <taxon>Hypocreomycetidae</taxon>
        <taxon>Glomerellales</taxon>
        <taxon>Plectosphaerellaceae</taxon>
        <taxon>Verticillium</taxon>
    </lineage>
</organism>
<evidence type="ECO:0000256" key="1">
    <source>
        <dbReference type="ARBA" id="ARBA00001938"/>
    </source>
</evidence>
<evidence type="ECO:0000256" key="5">
    <source>
        <dbReference type="ARBA" id="ARBA00022823"/>
    </source>
</evidence>
<keyword evidence="4 10" id="KW-0808">Transferase</keyword>
<evidence type="ECO:0000313" key="14">
    <source>
        <dbReference type="EMBL" id="EGY22923.1"/>
    </source>
</evidence>
<reference evidence="14 15" key="1">
    <citation type="submission" date="2008-03" db="EMBL/GenBank/DDBJ databases">
        <title>The Genome Sequence of Verticillium dahliae VdLs.17.</title>
        <authorList>
            <consortium name="The Broad Institute Genome Sequencing Platform"/>
            <person name="Ma L.-J.J."/>
            <person name="Klosterman S.J."/>
            <person name="Subbarao K."/>
            <person name="Dobinson K."/>
            <person name="Veronese P."/>
            <person name="Kang S."/>
            <person name="Gold S.E."/>
            <person name="Young S."/>
            <person name="Jaffe D."/>
            <person name="Gnerre S."/>
            <person name="Berlin A."/>
            <person name="Heiman D."/>
            <person name="Hepburn T."/>
            <person name="Sykes S."/>
            <person name="Alvarado L."/>
            <person name="Kodira C.D."/>
            <person name="Lander E."/>
            <person name="Galagan J."/>
            <person name="Nusbaum C."/>
            <person name="Birren B."/>
        </authorList>
    </citation>
    <scope>NUCLEOTIDE SEQUENCE [LARGE SCALE GENOMIC DNA]</scope>
    <source>
        <strain evidence="15">VdLs.17 / ATCC MYA-4575 / FGSC 10137</strain>
    </source>
</reference>
<dbReference type="HOGENOM" id="CLU_016733_10_0_1"/>
<feature type="region of interest" description="Disordered" evidence="11">
    <location>
        <begin position="197"/>
        <end position="220"/>
    </location>
</feature>
<dbReference type="SUPFAM" id="SSF52777">
    <property type="entry name" value="CoA-dependent acyltransferases"/>
    <property type="match status" value="1"/>
</dbReference>
<dbReference type="FunFam" id="2.40.50.100:FF:000013">
    <property type="entry name" value="Dihydrolipoamide acetyltransferase component of pyruvate dehydrogenase complex"/>
    <property type="match status" value="1"/>
</dbReference>
<dbReference type="EMBL" id="DS572701">
    <property type="protein sequence ID" value="EGY22923.1"/>
    <property type="molecule type" value="Genomic_DNA"/>
</dbReference>
<evidence type="ECO:0000256" key="4">
    <source>
        <dbReference type="ARBA" id="ARBA00022679"/>
    </source>
</evidence>
<comment type="subcellular location">
    <subcellularLocation>
        <location evidence="2">Mitochondrion matrix</location>
    </subcellularLocation>
</comment>
<keyword evidence="7" id="KW-0496">Mitochondrion</keyword>
<dbReference type="Pfam" id="PF00198">
    <property type="entry name" value="2-oxoacid_dh"/>
    <property type="match status" value="1"/>
</dbReference>